<dbReference type="InterPro" id="IPR005955">
    <property type="entry name" value="GST_Zeta"/>
</dbReference>
<dbReference type="Pfam" id="PF13417">
    <property type="entry name" value="GST_N_3"/>
    <property type="match status" value="1"/>
</dbReference>
<comment type="similarity">
    <text evidence="1">Belongs to the GST superfamily. Zeta family.</text>
</comment>
<dbReference type="SFLD" id="SFLDG00358">
    <property type="entry name" value="Main_(cytGST)"/>
    <property type="match status" value="1"/>
</dbReference>
<reference evidence="4" key="1">
    <citation type="journal article" date="2020" name="Stud. Mycol.">
        <title>101 Dothideomycetes genomes: a test case for predicting lifestyles and emergence of pathogens.</title>
        <authorList>
            <person name="Haridas S."/>
            <person name="Albert R."/>
            <person name="Binder M."/>
            <person name="Bloem J."/>
            <person name="Labutti K."/>
            <person name="Salamov A."/>
            <person name="Andreopoulos B."/>
            <person name="Baker S."/>
            <person name="Barry K."/>
            <person name="Bills G."/>
            <person name="Bluhm B."/>
            <person name="Cannon C."/>
            <person name="Castanera R."/>
            <person name="Culley D."/>
            <person name="Daum C."/>
            <person name="Ezra D."/>
            <person name="Gonzalez J."/>
            <person name="Henrissat B."/>
            <person name="Kuo A."/>
            <person name="Liang C."/>
            <person name="Lipzen A."/>
            <person name="Lutzoni F."/>
            <person name="Magnuson J."/>
            <person name="Mondo S."/>
            <person name="Nolan M."/>
            <person name="Ohm R."/>
            <person name="Pangilinan J."/>
            <person name="Park H.-J."/>
            <person name="Ramirez L."/>
            <person name="Alfaro M."/>
            <person name="Sun H."/>
            <person name="Tritt A."/>
            <person name="Yoshinaga Y."/>
            <person name="Zwiers L.-H."/>
            <person name="Turgeon B."/>
            <person name="Goodwin S."/>
            <person name="Spatafora J."/>
            <person name="Crous P."/>
            <person name="Grigoriev I."/>
        </authorList>
    </citation>
    <scope>NUCLEOTIDE SEQUENCE</scope>
    <source>
        <strain evidence="4">CBS 690.94</strain>
    </source>
</reference>
<keyword evidence="5" id="KW-1185">Reference proteome</keyword>
<evidence type="ECO:0000313" key="5">
    <source>
        <dbReference type="Proteomes" id="UP000799764"/>
    </source>
</evidence>
<feature type="domain" description="GST N-terminal" evidence="2">
    <location>
        <begin position="9"/>
        <end position="95"/>
    </location>
</feature>
<feature type="domain" description="GST C-terminal" evidence="3">
    <location>
        <begin position="102"/>
        <end position="229"/>
    </location>
</feature>
<gene>
    <name evidence="4" type="ORF">P171DRAFT_239605</name>
</gene>
<evidence type="ECO:0000259" key="3">
    <source>
        <dbReference type="PROSITE" id="PS50405"/>
    </source>
</evidence>
<dbReference type="InterPro" id="IPR036249">
    <property type="entry name" value="Thioredoxin-like_sf"/>
</dbReference>
<dbReference type="PANTHER" id="PTHR42673:SF4">
    <property type="entry name" value="MALEYLACETOACETATE ISOMERASE"/>
    <property type="match status" value="1"/>
</dbReference>
<dbReference type="Gene3D" id="3.40.30.10">
    <property type="entry name" value="Glutaredoxin"/>
    <property type="match status" value="1"/>
</dbReference>
<proteinExistence type="inferred from homology"/>
<dbReference type="InterPro" id="IPR010987">
    <property type="entry name" value="Glutathione-S-Trfase_C-like"/>
</dbReference>
<evidence type="ECO:0000259" key="2">
    <source>
        <dbReference type="PROSITE" id="PS50404"/>
    </source>
</evidence>
<dbReference type="SUPFAM" id="SSF52833">
    <property type="entry name" value="Thioredoxin-like"/>
    <property type="match status" value="1"/>
</dbReference>
<evidence type="ECO:0000256" key="1">
    <source>
        <dbReference type="ARBA" id="ARBA00010007"/>
    </source>
</evidence>
<dbReference type="GO" id="GO:0005739">
    <property type="term" value="C:mitochondrion"/>
    <property type="evidence" value="ECO:0007669"/>
    <property type="project" value="TreeGrafter"/>
</dbReference>
<dbReference type="GO" id="GO:0006749">
    <property type="term" value="P:glutathione metabolic process"/>
    <property type="evidence" value="ECO:0007669"/>
    <property type="project" value="TreeGrafter"/>
</dbReference>
<organism evidence="4 5">
    <name type="scientific">Karstenula rhodostoma CBS 690.94</name>
    <dbReference type="NCBI Taxonomy" id="1392251"/>
    <lineage>
        <taxon>Eukaryota</taxon>
        <taxon>Fungi</taxon>
        <taxon>Dikarya</taxon>
        <taxon>Ascomycota</taxon>
        <taxon>Pezizomycotina</taxon>
        <taxon>Dothideomycetes</taxon>
        <taxon>Pleosporomycetidae</taxon>
        <taxon>Pleosporales</taxon>
        <taxon>Massarineae</taxon>
        <taxon>Didymosphaeriaceae</taxon>
        <taxon>Karstenula</taxon>
    </lineage>
</organism>
<sequence length="235" mass="26358">MSSSQPQKTTYHLYTFYASSCAARIRIAFNLKNLTYVPHYLDMSKDDHGSEEYRKVNPSASIPTLVVETEGEEEFKICQSVAILEYLEETHPTPALLPALSTPSARARVRELAYIITSDIFPPTNSRVAQMVKGVRGERDDAWSFVQTIMARGFAAYETMLATYFPGAKYSAGDAVTLADVVLIPQVEQARFYKVDFNAWPLLSGVITRLEELDAFKKAAWRAQGDTPEKDRITV</sequence>
<evidence type="ECO:0000313" key="4">
    <source>
        <dbReference type="EMBL" id="KAF2446808.1"/>
    </source>
</evidence>
<name>A0A9P4PPD5_9PLEO</name>
<dbReference type="SUPFAM" id="SSF47616">
    <property type="entry name" value="GST C-terminal domain-like"/>
    <property type="match status" value="1"/>
</dbReference>
<dbReference type="NCBIfam" id="TIGR01262">
    <property type="entry name" value="maiA"/>
    <property type="match status" value="1"/>
</dbReference>
<dbReference type="InterPro" id="IPR040079">
    <property type="entry name" value="Glutathione_S-Trfase"/>
</dbReference>
<comment type="caution">
    <text evidence="4">The sequence shown here is derived from an EMBL/GenBank/DDBJ whole genome shotgun (WGS) entry which is preliminary data.</text>
</comment>
<dbReference type="PROSITE" id="PS50405">
    <property type="entry name" value="GST_CTER"/>
    <property type="match status" value="1"/>
</dbReference>
<dbReference type="SFLD" id="SFLDS00019">
    <property type="entry name" value="Glutathione_Transferase_(cytos"/>
    <property type="match status" value="1"/>
</dbReference>
<dbReference type="GO" id="GO:0004364">
    <property type="term" value="F:glutathione transferase activity"/>
    <property type="evidence" value="ECO:0007669"/>
    <property type="project" value="TreeGrafter"/>
</dbReference>
<dbReference type="InterPro" id="IPR036282">
    <property type="entry name" value="Glutathione-S-Trfase_C_sf"/>
</dbReference>
<dbReference type="Gene3D" id="1.20.1050.10">
    <property type="match status" value="1"/>
</dbReference>
<dbReference type="Pfam" id="PF13410">
    <property type="entry name" value="GST_C_2"/>
    <property type="match status" value="1"/>
</dbReference>
<dbReference type="AlphaFoldDB" id="A0A9P4PPD5"/>
<dbReference type="EMBL" id="MU001497">
    <property type="protein sequence ID" value="KAF2446808.1"/>
    <property type="molecule type" value="Genomic_DNA"/>
</dbReference>
<dbReference type="GO" id="GO:0016034">
    <property type="term" value="F:maleylacetoacetate isomerase activity"/>
    <property type="evidence" value="ECO:0007669"/>
    <property type="project" value="TreeGrafter"/>
</dbReference>
<dbReference type="InterPro" id="IPR004045">
    <property type="entry name" value="Glutathione_S-Trfase_N"/>
</dbReference>
<accession>A0A9P4PPD5</accession>
<keyword evidence="4" id="KW-0413">Isomerase</keyword>
<dbReference type="PROSITE" id="PS50404">
    <property type="entry name" value="GST_NTER"/>
    <property type="match status" value="1"/>
</dbReference>
<dbReference type="OrthoDB" id="202840at2759"/>
<dbReference type="Proteomes" id="UP000799764">
    <property type="component" value="Unassembled WGS sequence"/>
</dbReference>
<dbReference type="GO" id="GO:0006559">
    <property type="term" value="P:L-phenylalanine catabolic process"/>
    <property type="evidence" value="ECO:0007669"/>
    <property type="project" value="TreeGrafter"/>
</dbReference>
<dbReference type="PANTHER" id="PTHR42673">
    <property type="entry name" value="MALEYLACETOACETATE ISOMERASE"/>
    <property type="match status" value="1"/>
</dbReference>
<protein>
    <submittedName>
        <fullName evidence="4">Maleylacetoacetate isomerase</fullName>
    </submittedName>
</protein>